<organism evidence="1 2">
    <name type="scientific">Sphingomonas melonis</name>
    <dbReference type="NCBI Taxonomy" id="152682"/>
    <lineage>
        <taxon>Bacteria</taxon>
        <taxon>Pseudomonadati</taxon>
        <taxon>Pseudomonadota</taxon>
        <taxon>Alphaproteobacteria</taxon>
        <taxon>Sphingomonadales</taxon>
        <taxon>Sphingomonadaceae</taxon>
        <taxon>Sphingomonas</taxon>
    </lineage>
</organism>
<gene>
    <name evidence="1" type="ORF">SR41_00630</name>
</gene>
<reference evidence="1 2" key="1">
    <citation type="submission" date="2015-01" db="EMBL/GenBank/DDBJ databases">
        <title>Genome of Sphingomonas taxi strain 30a.</title>
        <authorList>
            <person name="Eevers N."/>
            <person name="Van Hamme J."/>
            <person name="Bottos E."/>
            <person name="Weyens N."/>
            <person name="Vangronsveld J."/>
        </authorList>
    </citation>
    <scope>NUCLEOTIDE SEQUENCE [LARGE SCALE GENOMIC DNA]</scope>
    <source>
        <strain evidence="1 2">30a</strain>
    </source>
</reference>
<name>A0A0D1MIK1_9SPHN</name>
<sequence>MRWPGRPRFWTVFNMFTGVARQHLPSGWAGEHPDLADTAHQLWADEISAFRTGWSRITAAA</sequence>
<evidence type="ECO:0000313" key="2">
    <source>
        <dbReference type="Proteomes" id="UP000033203"/>
    </source>
</evidence>
<dbReference type="Proteomes" id="UP000033203">
    <property type="component" value="Unassembled WGS sequence"/>
</dbReference>
<protein>
    <submittedName>
        <fullName evidence="1">Uncharacterized protein</fullName>
    </submittedName>
</protein>
<proteinExistence type="predicted"/>
<comment type="caution">
    <text evidence="1">The sequence shown here is derived from an EMBL/GenBank/DDBJ whole genome shotgun (WGS) entry which is preliminary data.</text>
</comment>
<accession>A0A0D1MIK1</accession>
<evidence type="ECO:0000313" key="1">
    <source>
        <dbReference type="EMBL" id="KIU30177.1"/>
    </source>
</evidence>
<dbReference type="EMBL" id="JXTP01000006">
    <property type="protein sequence ID" value="KIU30177.1"/>
    <property type="molecule type" value="Genomic_DNA"/>
</dbReference>
<dbReference type="AlphaFoldDB" id="A0A0D1MIK1"/>
<dbReference type="PATRIC" id="fig|1549858.7.peg.3740"/>